<reference evidence="3" key="2">
    <citation type="journal article" date="2016" name="Genome Announc.">
        <title>Draft Genome Sequences of Two Novel Amoeba-Resistant Intranuclear Bacteria, 'Candidatus Berkiella cookevillensis' and 'Candidatus Berkiella aquae'.</title>
        <authorList>
            <person name="Mehari Y.T."/>
            <person name="Arivett B.A."/>
            <person name="Farone A.L."/>
            <person name="Gunderson J.H."/>
            <person name="Farone M.B."/>
        </authorList>
    </citation>
    <scope>NUCLEOTIDE SEQUENCE</scope>
    <source>
        <strain evidence="3">HT99</strain>
    </source>
</reference>
<dbReference type="NCBIfam" id="TIGR02096">
    <property type="entry name" value="ketosteroid isomerase-related protein"/>
    <property type="match status" value="1"/>
</dbReference>
<dbReference type="InterPro" id="IPR037401">
    <property type="entry name" value="SnoaL-like"/>
</dbReference>
<dbReference type="Gene3D" id="3.10.450.50">
    <property type="match status" value="1"/>
</dbReference>
<dbReference type="InterPro" id="IPR011721">
    <property type="entry name" value="CHP02096"/>
</dbReference>
<dbReference type="EMBL" id="LKAJ01000003">
    <property type="protein sequence ID" value="KRG21702.1"/>
    <property type="molecule type" value="Genomic_DNA"/>
</dbReference>
<dbReference type="STRING" id="295108.HT99x_00893"/>
<evidence type="ECO:0000259" key="1">
    <source>
        <dbReference type="Pfam" id="PF12680"/>
    </source>
</evidence>
<dbReference type="AlphaFoldDB" id="A0A0Q9YLT9"/>
<organism evidence="2">
    <name type="scientific">Candidatus Berkiella aquae</name>
    <dbReference type="NCBI Taxonomy" id="295108"/>
    <lineage>
        <taxon>Bacteria</taxon>
        <taxon>Pseudomonadati</taxon>
        <taxon>Pseudomonadota</taxon>
        <taxon>Gammaproteobacteria</taxon>
        <taxon>Candidatus Berkiellales</taxon>
        <taxon>Candidatus Berkiellaceae</taxon>
        <taxon>Candidatus Berkiella</taxon>
    </lineage>
</organism>
<dbReference type="Pfam" id="PF12680">
    <property type="entry name" value="SnoaL_2"/>
    <property type="match status" value="1"/>
</dbReference>
<keyword evidence="4" id="KW-1185">Reference proteome</keyword>
<reference evidence="2" key="1">
    <citation type="submission" date="2015-09" db="EMBL/GenBank/DDBJ databases">
        <title>Draft Genome Sequences of Two Novel Amoeba-resistant Intranuclear Bacteria, Candidatus Berkiella cookevillensis and Candidatus Berkiella aquae.</title>
        <authorList>
            <person name="Mehari Y.T."/>
            <person name="Arivett B.A."/>
            <person name="Farone A.L."/>
            <person name="Gunderson J.H."/>
            <person name="Farone M.B."/>
        </authorList>
    </citation>
    <scope>NUCLEOTIDE SEQUENCE [LARGE SCALE GENOMIC DNA]</scope>
    <source>
        <strain evidence="2">HT99</strain>
    </source>
</reference>
<dbReference type="Proteomes" id="UP000051497">
    <property type="component" value="Unassembled WGS sequence"/>
</dbReference>
<proteinExistence type="predicted"/>
<dbReference type="InterPro" id="IPR032710">
    <property type="entry name" value="NTF2-like_dom_sf"/>
</dbReference>
<name>A0A0Q9YLT9_9GAMM</name>
<evidence type="ECO:0000313" key="4">
    <source>
        <dbReference type="Proteomes" id="UP000051497"/>
    </source>
</evidence>
<sequence>MKTSTHSLIQHYYEYFNQGDIPAFLNLLNEDIVHDINQGETEIGRQAFATFMDRMDTAYQEHIEDLTIMTTPDGDRAAAEFTVIGTYKKTDYNLPTAKNQSYSLRCGAFFEIKNGKISRVTNYYNLNDWLKQIKE</sequence>
<dbReference type="OrthoDB" id="582835at2"/>
<dbReference type="SUPFAM" id="SSF54427">
    <property type="entry name" value="NTF2-like"/>
    <property type="match status" value="1"/>
</dbReference>
<reference evidence="3" key="3">
    <citation type="submission" date="2021-06" db="EMBL/GenBank/DDBJ databases">
        <title>Genomic Description and Analysis of Intracellular Bacteria, Candidatus Berkiella cookevillensis and Candidatus Berkiella aquae.</title>
        <authorList>
            <person name="Kidane D.T."/>
            <person name="Mehari Y.T."/>
            <person name="Rice F.C."/>
            <person name="Arivett B.A."/>
            <person name="Farone A.L."/>
            <person name="Berk S.G."/>
            <person name="Farone M.B."/>
        </authorList>
    </citation>
    <scope>NUCLEOTIDE SEQUENCE</scope>
    <source>
        <strain evidence="3">HT99</strain>
    </source>
</reference>
<dbReference type="RefSeq" id="WP_075065537.1">
    <property type="nucleotide sequence ID" value="NZ_LKAJ02000001.1"/>
</dbReference>
<gene>
    <name evidence="3" type="ORF">HT99x_004120</name>
    <name evidence="2" type="ORF">HT99x_00893</name>
</gene>
<evidence type="ECO:0000313" key="3">
    <source>
        <dbReference type="EMBL" id="MCS5710604.1"/>
    </source>
</evidence>
<protein>
    <submittedName>
        <fullName evidence="3">Nuclear transport factor 2 family protein</fullName>
    </submittedName>
    <submittedName>
        <fullName evidence="2">SnoaL-like domain protein</fullName>
    </submittedName>
</protein>
<feature type="domain" description="SnoaL-like" evidence="1">
    <location>
        <begin position="9"/>
        <end position="119"/>
    </location>
</feature>
<comment type="caution">
    <text evidence="2">The sequence shown here is derived from an EMBL/GenBank/DDBJ whole genome shotgun (WGS) entry which is preliminary data.</text>
</comment>
<evidence type="ECO:0000313" key="2">
    <source>
        <dbReference type="EMBL" id="KRG21702.1"/>
    </source>
</evidence>
<accession>A0A0Q9YLT9</accession>
<dbReference type="EMBL" id="LKAJ02000001">
    <property type="protein sequence ID" value="MCS5710604.1"/>
    <property type="molecule type" value="Genomic_DNA"/>
</dbReference>